<evidence type="ECO:0000256" key="1">
    <source>
        <dbReference type="ARBA" id="ARBA00005771"/>
    </source>
</evidence>
<accession>A5BMP8</accession>
<dbReference type="EMBL" id="AM464847">
    <property type="protein sequence ID" value="CAN83405.1"/>
    <property type="molecule type" value="Genomic_DNA"/>
</dbReference>
<dbReference type="SUPFAM" id="SSF52540">
    <property type="entry name" value="P-loop containing nucleoside triphosphate hydrolases"/>
    <property type="match status" value="2"/>
</dbReference>
<keyword evidence="2 3" id="KW-0808">Transferase</keyword>
<feature type="region of interest" description="Disordered" evidence="4">
    <location>
        <begin position="1"/>
        <end position="28"/>
    </location>
</feature>
<sequence length="474" mass="54691">MAGSLENAMVLSSTTDEDEKQRESRSKREIISTLPTEKGWKIQGLMYQYQGFWYYSGGAVEGVMWMQKCFKARNEDVLLVSFPRCGTTWLKSLMFSIMNRTRYDFSAHPLLTSSPHELVPFLEFYAEQNIPFPDLDTLSSPQLYHTHIALTSLPQPVIDSQCRVVYICRNPKDVFVSIFCFLSRWNIVVPLEEAFELFCKGISFYGPFWDHVLGYWKDSLASPQRILFMKYEDVKRDSLCQVKRLAEFMGFPFSSEEEGQGLIHEIMELCSFENLRNLKVNKTGAISVGNVSTGKDTFFRKGEVGDWKNHLTAEMADRTDRIMEEKLKVSNCLHLSQSLSIEEEFEQFCKGGIGRQVWIRPRVLFMKYEDLKRDSSFHVKELAEFIGCPFSPEEETQGLVHEIIKLCSFENLSNLKANKIGALSVGDVRFRKDTFFRKGEIGDWKNHLTAEMADRLDRIIEEKFKGSGLTFSDS</sequence>
<dbReference type="EC" id="2.8.2.-" evidence="3"/>
<feature type="compositionally biased region" description="Basic and acidic residues" evidence="4">
    <location>
        <begin position="19"/>
        <end position="28"/>
    </location>
</feature>
<reference evidence="6" key="1">
    <citation type="journal article" date="2007" name="PLoS ONE">
        <title>The first genome sequence of an elite grapevine cultivar (Pinot noir Vitis vinifera L.): coping with a highly heterozygous genome.</title>
        <authorList>
            <person name="Velasco R."/>
            <person name="Zharkikh A."/>
            <person name="Troggio M."/>
            <person name="Cartwright D.A."/>
            <person name="Cestaro A."/>
            <person name="Pruss D."/>
            <person name="Pindo M."/>
            <person name="FitzGerald L.M."/>
            <person name="Vezzulli S."/>
            <person name="Reid J."/>
            <person name="Malacarne G."/>
            <person name="Iliev D."/>
            <person name="Coppola G."/>
            <person name="Wardell B."/>
            <person name="Micheletti D."/>
            <person name="Macalma T."/>
            <person name="Facci M."/>
            <person name="Mitchell J.T."/>
            <person name="Perazzolli M."/>
            <person name="Eldredge G."/>
            <person name="Gatto P."/>
            <person name="Oyzerski R."/>
            <person name="Moretto M."/>
            <person name="Gutin N."/>
            <person name="Stefanini M."/>
            <person name="Chen Y."/>
            <person name="Segala C."/>
            <person name="Davenport C."/>
            <person name="Dematte L."/>
            <person name="Mraz A."/>
            <person name="Battilana J."/>
            <person name="Stormo K."/>
            <person name="Costa F."/>
            <person name="Tao Q."/>
            <person name="Si-Ammour A."/>
            <person name="Harkins T."/>
            <person name="Lackey A."/>
            <person name="Perbost C."/>
            <person name="Taillon B."/>
            <person name="Stella A."/>
            <person name="Solovyev V."/>
            <person name="Fawcett J.A."/>
            <person name="Sterck L."/>
            <person name="Vandepoele K."/>
            <person name="Grando S.M."/>
            <person name="Toppo S."/>
            <person name="Moser C."/>
            <person name="Lanchbury J."/>
            <person name="Bogden R."/>
            <person name="Skolnick M."/>
            <person name="Sgaramella V."/>
            <person name="Bhatnagar S.K."/>
            <person name="Fontana P."/>
            <person name="Gutin A."/>
            <person name="Van de Peer Y."/>
            <person name="Salamini F."/>
            <person name="Viola R."/>
        </authorList>
    </citation>
    <scope>NUCLEOTIDE SEQUENCE</scope>
</reference>
<dbReference type="InterPro" id="IPR027417">
    <property type="entry name" value="P-loop_NTPase"/>
</dbReference>
<protein>
    <recommendedName>
        <fullName evidence="3">Sulfotransferase</fullName>
        <ecNumber evidence="3">2.8.2.-</ecNumber>
    </recommendedName>
</protein>
<evidence type="ECO:0000313" key="6">
    <source>
        <dbReference type="EMBL" id="CAN83405.1"/>
    </source>
</evidence>
<dbReference type="GO" id="GO:0008146">
    <property type="term" value="F:sulfotransferase activity"/>
    <property type="evidence" value="ECO:0007669"/>
    <property type="project" value="InterPro"/>
</dbReference>
<dbReference type="AlphaFoldDB" id="A5BMP8"/>
<organism evidence="6">
    <name type="scientific">Vitis vinifera</name>
    <name type="common">Grape</name>
    <dbReference type="NCBI Taxonomy" id="29760"/>
    <lineage>
        <taxon>Eukaryota</taxon>
        <taxon>Viridiplantae</taxon>
        <taxon>Streptophyta</taxon>
        <taxon>Embryophyta</taxon>
        <taxon>Tracheophyta</taxon>
        <taxon>Spermatophyta</taxon>
        <taxon>Magnoliopsida</taxon>
        <taxon>eudicotyledons</taxon>
        <taxon>Gunneridae</taxon>
        <taxon>Pentapetalae</taxon>
        <taxon>rosids</taxon>
        <taxon>Vitales</taxon>
        <taxon>Vitaceae</taxon>
        <taxon>Viteae</taxon>
        <taxon>Vitis</taxon>
    </lineage>
</organism>
<dbReference type="Pfam" id="PF00685">
    <property type="entry name" value="Sulfotransfer_1"/>
    <property type="match status" value="2"/>
</dbReference>
<dbReference type="ExpressionAtlas" id="A5BMP8">
    <property type="expression patterns" value="baseline"/>
</dbReference>
<feature type="domain" description="Sulfotransferase" evidence="5">
    <location>
        <begin position="75"/>
        <end position="328"/>
    </location>
</feature>
<dbReference type="InterPro" id="IPR000863">
    <property type="entry name" value="Sulfotransferase_dom"/>
</dbReference>
<feature type="domain" description="Sulfotransferase" evidence="5">
    <location>
        <begin position="357"/>
        <end position="468"/>
    </location>
</feature>
<evidence type="ECO:0000256" key="3">
    <source>
        <dbReference type="RuleBase" id="RU361155"/>
    </source>
</evidence>
<evidence type="ECO:0000259" key="5">
    <source>
        <dbReference type="Pfam" id="PF00685"/>
    </source>
</evidence>
<comment type="similarity">
    <text evidence="1 3">Belongs to the sulfotransferase 1 family.</text>
</comment>
<dbReference type="Gene3D" id="3.40.50.300">
    <property type="entry name" value="P-loop containing nucleotide triphosphate hydrolases"/>
    <property type="match status" value="2"/>
</dbReference>
<evidence type="ECO:0000256" key="4">
    <source>
        <dbReference type="SAM" id="MobiDB-lite"/>
    </source>
</evidence>
<name>A5BMP8_VITVI</name>
<gene>
    <name evidence="6" type="ORF">VITISV_022677</name>
</gene>
<dbReference type="PANTHER" id="PTHR11783">
    <property type="entry name" value="SULFOTRANSFERASE SULT"/>
    <property type="match status" value="1"/>
</dbReference>
<proteinExistence type="inferred from homology"/>
<evidence type="ECO:0000256" key="2">
    <source>
        <dbReference type="ARBA" id="ARBA00022679"/>
    </source>
</evidence>